<gene>
    <name evidence="6" type="ORF">CTTA_2446</name>
</gene>
<evidence type="ECO:0000256" key="3">
    <source>
        <dbReference type="ARBA" id="ARBA00022842"/>
    </source>
</evidence>
<evidence type="ECO:0000256" key="1">
    <source>
        <dbReference type="ARBA" id="ARBA00001946"/>
    </source>
</evidence>
<sequence>MKQRDSARAVILNDRNQVLLLRFVNETPVDPANPDILDYWVTPGGGLEKGESFEDALRRELVEELGFDCVEVGAPIGERKVVLDLPEKGRVLSYERYFPCRLLEDAELNHGGLSQLEKDVFRKAQWWNLDDLIRSGVVVRPSRLVDLCKAALAPDEAREIYLEE</sequence>
<evidence type="ECO:0000256" key="2">
    <source>
        <dbReference type="ARBA" id="ARBA00022801"/>
    </source>
</evidence>
<dbReference type="InterPro" id="IPR000086">
    <property type="entry name" value="NUDIX_hydrolase_dom"/>
</dbReference>
<comment type="caution">
    <text evidence="6">The sequence shown here is derived from an EMBL/GenBank/DDBJ whole genome shotgun (WGS) entry which is preliminary data.</text>
</comment>
<dbReference type="SUPFAM" id="SSF55811">
    <property type="entry name" value="Nudix"/>
    <property type="match status" value="1"/>
</dbReference>
<dbReference type="EMBL" id="BKBW01000004">
    <property type="protein sequence ID" value="GEQ75441.1"/>
    <property type="molecule type" value="Genomic_DNA"/>
</dbReference>
<dbReference type="PROSITE" id="PS00893">
    <property type="entry name" value="NUDIX_BOX"/>
    <property type="match status" value="1"/>
</dbReference>
<comment type="similarity">
    <text evidence="4">Belongs to the Nudix hydrolase family.</text>
</comment>
<evidence type="ECO:0000313" key="7">
    <source>
        <dbReference type="Proteomes" id="UP000323105"/>
    </source>
</evidence>
<keyword evidence="3" id="KW-0460">Magnesium</keyword>
<dbReference type="Proteomes" id="UP000323105">
    <property type="component" value="Unassembled WGS sequence"/>
</dbReference>
<evidence type="ECO:0000259" key="5">
    <source>
        <dbReference type="PROSITE" id="PS51462"/>
    </source>
</evidence>
<dbReference type="PANTHER" id="PTHR43046:SF12">
    <property type="entry name" value="GDP-MANNOSE MANNOSYL HYDROLASE"/>
    <property type="match status" value="1"/>
</dbReference>
<organism evidence="6 7">
    <name type="scientific">Comamonas testosteroni</name>
    <name type="common">Pseudomonas testosteroni</name>
    <dbReference type="NCBI Taxonomy" id="285"/>
    <lineage>
        <taxon>Bacteria</taxon>
        <taxon>Pseudomonadati</taxon>
        <taxon>Pseudomonadota</taxon>
        <taxon>Betaproteobacteria</taxon>
        <taxon>Burkholderiales</taxon>
        <taxon>Comamonadaceae</taxon>
        <taxon>Comamonas</taxon>
    </lineage>
</organism>
<dbReference type="PRINTS" id="PR00502">
    <property type="entry name" value="NUDIXFAMILY"/>
</dbReference>
<dbReference type="GO" id="GO:0016787">
    <property type="term" value="F:hydrolase activity"/>
    <property type="evidence" value="ECO:0007669"/>
    <property type="project" value="UniProtKB-KW"/>
</dbReference>
<dbReference type="Gene3D" id="3.90.79.10">
    <property type="entry name" value="Nucleoside Triphosphate Pyrophosphohydrolase"/>
    <property type="match status" value="1"/>
</dbReference>
<comment type="cofactor">
    <cofactor evidence="1">
        <name>Mg(2+)</name>
        <dbReference type="ChEBI" id="CHEBI:18420"/>
    </cofactor>
</comment>
<keyword evidence="2 4" id="KW-0378">Hydrolase</keyword>
<protein>
    <submittedName>
        <fullName evidence="6">DNA mismatch repair protein MutT</fullName>
    </submittedName>
</protein>
<dbReference type="AlphaFoldDB" id="A0A5A7MEU1"/>
<dbReference type="Pfam" id="PF00293">
    <property type="entry name" value="NUDIX"/>
    <property type="match status" value="1"/>
</dbReference>
<name>A0A5A7MEU1_COMTE</name>
<proteinExistence type="inferred from homology"/>
<feature type="domain" description="Nudix hydrolase" evidence="5">
    <location>
        <begin position="2"/>
        <end position="152"/>
    </location>
</feature>
<dbReference type="InterPro" id="IPR020476">
    <property type="entry name" value="Nudix_hydrolase"/>
</dbReference>
<dbReference type="InterPro" id="IPR020084">
    <property type="entry name" value="NUDIX_hydrolase_CS"/>
</dbReference>
<dbReference type="CDD" id="cd04685">
    <property type="entry name" value="NUDIX_Hydrolase"/>
    <property type="match status" value="1"/>
</dbReference>
<dbReference type="PANTHER" id="PTHR43046">
    <property type="entry name" value="GDP-MANNOSE MANNOSYL HYDROLASE"/>
    <property type="match status" value="1"/>
</dbReference>
<reference evidence="6 7" key="1">
    <citation type="journal article" date="2019" name="Microbiol. Resour. Announc.">
        <title>Draft Genome Sequence of Comamonas testosteroni TA441, a Bacterium That Has a Cryptic Phenol Degradation Gene Cluster.</title>
        <authorList>
            <person name="Arai H."/>
            <person name="Ishii M."/>
        </authorList>
    </citation>
    <scope>NUCLEOTIDE SEQUENCE [LARGE SCALE GENOMIC DNA]</scope>
    <source>
        <strain evidence="6 7">TA441</strain>
    </source>
</reference>
<dbReference type="RefSeq" id="WP_194270965.1">
    <property type="nucleotide sequence ID" value="NZ_BKBW01000004.1"/>
</dbReference>
<dbReference type="InterPro" id="IPR015797">
    <property type="entry name" value="NUDIX_hydrolase-like_dom_sf"/>
</dbReference>
<accession>A0A5A7MEU1</accession>
<dbReference type="PROSITE" id="PS51462">
    <property type="entry name" value="NUDIX"/>
    <property type="match status" value="1"/>
</dbReference>
<evidence type="ECO:0000313" key="6">
    <source>
        <dbReference type="EMBL" id="GEQ75441.1"/>
    </source>
</evidence>
<evidence type="ECO:0000256" key="4">
    <source>
        <dbReference type="RuleBase" id="RU003476"/>
    </source>
</evidence>